<dbReference type="SUPFAM" id="SSF103196">
    <property type="entry name" value="Roadblock/LC7 domain"/>
    <property type="match status" value="1"/>
</dbReference>
<dbReference type="OrthoDB" id="343907at2759"/>
<reference evidence="1 2" key="1">
    <citation type="submission" date="2016-10" db="EMBL/GenBank/DDBJ databases">
        <title>Reductive evolution of mitochondrial metabolism and differential evolution of invasion-related proteins in Cryptosporidium.</title>
        <authorList>
            <person name="Liu S."/>
            <person name="Roellig D.M."/>
            <person name="Guo Y."/>
            <person name="Li N."/>
            <person name="Frace M.A."/>
            <person name="Tang K."/>
            <person name="Zhang L."/>
            <person name="Feng Y."/>
            <person name="Xiao L."/>
        </authorList>
    </citation>
    <scope>NUCLEOTIDE SEQUENCE [LARGE SCALE GENOMIC DNA]</scope>
    <source>
        <strain evidence="1">30847</strain>
    </source>
</reference>
<dbReference type="InterPro" id="IPR015019">
    <property type="entry name" value="LAMTOR3"/>
</dbReference>
<dbReference type="Gene3D" id="3.30.450.30">
    <property type="entry name" value="Dynein light chain 2a, cytoplasmic"/>
    <property type="match status" value="1"/>
</dbReference>
<organism evidence="1 2">
    <name type="scientific">Cryptosporidium andersoni</name>
    <dbReference type="NCBI Taxonomy" id="117008"/>
    <lineage>
        <taxon>Eukaryota</taxon>
        <taxon>Sar</taxon>
        <taxon>Alveolata</taxon>
        <taxon>Apicomplexa</taxon>
        <taxon>Conoidasida</taxon>
        <taxon>Coccidia</taxon>
        <taxon>Eucoccidiorida</taxon>
        <taxon>Eimeriorina</taxon>
        <taxon>Cryptosporidiidae</taxon>
        <taxon>Cryptosporidium</taxon>
    </lineage>
</organism>
<dbReference type="EMBL" id="LRBS01000092">
    <property type="protein sequence ID" value="OII74960.1"/>
    <property type="molecule type" value="Genomic_DNA"/>
</dbReference>
<evidence type="ECO:0000313" key="1">
    <source>
        <dbReference type="EMBL" id="OII74960.1"/>
    </source>
</evidence>
<proteinExistence type="predicted"/>
<dbReference type="RefSeq" id="XP_067067326.1">
    <property type="nucleotide sequence ID" value="XM_067210725.1"/>
</dbReference>
<evidence type="ECO:0008006" key="3">
    <source>
        <dbReference type="Google" id="ProtNLM"/>
    </source>
</evidence>
<dbReference type="Proteomes" id="UP000186804">
    <property type="component" value="Unassembled WGS sequence"/>
</dbReference>
<comment type="caution">
    <text evidence="1">The sequence shown here is derived from an EMBL/GenBank/DDBJ whole genome shotgun (WGS) entry which is preliminary data.</text>
</comment>
<gene>
    <name evidence="1" type="ORF">cand_004820</name>
</gene>
<accession>A0A1J4ML90</accession>
<dbReference type="AlphaFoldDB" id="A0A1J4ML90"/>
<dbReference type="GeneID" id="92364667"/>
<sequence>MDINYSKVTHITLETLQKYLDILINKNIGLYGIIITDIDGVIILKAISENKRDMSQLILNPLLSGIFTNLCESSKKLRQLGKTNFIICHIDSEVLMQVNFYPLIIRLFGDLNYEGK</sequence>
<keyword evidence="2" id="KW-1185">Reference proteome</keyword>
<evidence type="ECO:0000313" key="2">
    <source>
        <dbReference type="Proteomes" id="UP000186804"/>
    </source>
</evidence>
<protein>
    <recommendedName>
        <fullName evidence="3">Roadblock/LAMTOR2 domain-containing protein</fullName>
    </recommendedName>
</protein>
<dbReference type="GO" id="GO:0032006">
    <property type="term" value="P:regulation of TOR signaling"/>
    <property type="evidence" value="ECO:0007669"/>
    <property type="project" value="InterPro"/>
</dbReference>
<name>A0A1J4ML90_9CRYT</name>
<dbReference type="VEuPathDB" id="CryptoDB:cand_004820"/>
<dbReference type="SMART" id="SM01278">
    <property type="entry name" value="MAPKK1_Int"/>
    <property type="match status" value="1"/>
</dbReference>
<dbReference type="Pfam" id="PF08923">
    <property type="entry name" value="MAPKK1_Int"/>
    <property type="match status" value="1"/>
</dbReference>